<dbReference type="InterPro" id="IPR051448">
    <property type="entry name" value="CdaR-like_regulators"/>
</dbReference>
<accession>A0A7G6E2L9</accession>
<sequence length="532" mass="59959">MGITVKEALKIGGLRTAKVLAGHGGIDREIKSVTVMEVPDIVQWLKGNELILTSGFAVSKNEEDRIRLIQDLAKKGIAGLVVKAKRFLDTIPPEMLETANEYALPIIEMEQQIPYLEVINPIMTEIINRETARLLQFEMIHRKLSEVIFSGGGLYESLYVLAGVFNNPVAVVDRKLKVLGESPENWLNSALLRDIIQKTTNPLEIVIPREALPYYVFPLILEGVVEGYLIVGQENNPIERNALLSVESSLPLLAVDLLRRKAVDQVEKSFRNDFIEDLLLGHIKTESVAQRRAHFLGLPEKGSFLILVLHCSPKIEPNQAENFRYRYYEELQLNLKPLGYSVVAMTDSRNLVVLLNLPQTESQNVFNLLPKFHQELKVKSSCPLSLGVGDVFHALTDARKSFLEASEALEFGRKVWGEGSCTLFSEIGVYRLLCSFPSHEELKKFIPRGLNDLVDYDRAHKTDLVKTLECYLRNGGNAKKTASELFIHYKTLQYRLERISEIACTDLEAGERRLDLHLGLKILDLLAKQGSC</sequence>
<dbReference type="Pfam" id="PF13556">
    <property type="entry name" value="HTH_30"/>
    <property type="match status" value="1"/>
</dbReference>
<reference evidence="5 6" key="1">
    <citation type="journal article" date="2019" name="Front. Microbiol.">
        <title>Thermoanaerosceptrum fracticalcis gen. nov. sp. nov., a Novel Fumarate-Fermenting Microorganism From a Deep Fractured Carbonate Aquifer of the US Great Basin.</title>
        <authorList>
            <person name="Hamilton-Brehm S.D."/>
            <person name="Stewart L.E."/>
            <person name="Zavarin M."/>
            <person name="Caldwell M."/>
            <person name="Lawson P.A."/>
            <person name="Onstott T.C."/>
            <person name="Grzymski J."/>
            <person name="Neveux I."/>
            <person name="Lollar B.S."/>
            <person name="Russell C.E."/>
            <person name="Moser D.P."/>
        </authorList>
    </citation>
    <scope>NUCLEOTIDE SEQUENCE [LARGE SCALE GENOMIC DNA]</scope>
    <source>
        <strain evidence="5 6">DRI-13</strain>
    </source>
</reference>
<dbReference type="EMBL" id="CP045798">
    <property type="protein sequence ID" value="QNB46323.1"/>
    <property type="molecule type" value="Genomic_DNA"/>
</dbReference>
<dbReference type="RefSeq" id="WP_034421999.1">
    <property type="nucleotide sequence ID" value="NZ_CP045798.1"/>
</dbReference>
<proteinExistence type="inferred from homology"/>
<dbReference type="Proteomes" id="UP000515847">
    <property type="component" value="Chromosome"/>
</dbReference>
<dbReference type="KEGG" id="tfr:BR63_08355"/>
<evidence type="ECO:0000259" key="4">
    <source>
        <dbReference type="Pfam" id="PF17853"/>
    </source>
</evidence>
<dbReference type="InterPro" id="IPR041522">
    <property type="entry name" value="CdaR_GGDEF"/>
</dbReference>
<feature type="domain" description="Purine catabolism PurC-like" evidence="2">
    <location>
        <begin position="8"/>
        <end position="126"/>
    </location>
</feature>
<dbReference type="PANTHER" id="PTHR33744">
    <property type="entry name" value="CARBOHYDRATE DIACID REGULATOR"/>
    <property type="match status" value="1"/>
</dbReference>
<dbReference type="InterPro" id="IPR042070">
    <property type="entry name" value="PucR_C-HTH_sf"/>
</dbReference>
<dbReference type="PANTHER" id="PTHR33744:SF1">
    <property type="entry name" value="DNA-BINDING TRANSCRIPTIONAL ACTIVATOR ADER"/>
    <property type="match status" value="1"/>
</dbReference>
<evidence type="ECO:0000259" key="3">
    <source>
        <dbReference type="Pfam" id="PF13556"/>
    </source>
</evidence>
<dbReference type="InterPro" id="IPR012914">
    <property type="entry name" value="PucR_dom"/>
</dbReference>
<dbReference type="Pfam" id="PF17853">
    <property type="entry name" value="GGDEF_2"/>
    <property type="match status" value="1"/>
</dbReference>
<organism evidence="5 6">
    <name type="scientific">Thermanaerosceptrum fracticalcis</name>
    <dbReference type="NCBI Taxonomy" id="1712410"/>
    <lineage>
        <taxon>Bacteria</taxon>
        <taxon>Bacillati</taxon>
        <taxon>Bacillota</taxon>
        <taxon>Clostridia</taxon>
        <taxon>Eubacteriales</taxon>
        <taxon>Peptococcaceae</taxon>
        <taxon>Thermanaerosceptrum</taxon>
    </lineage>
</organism>
<evidence type="ECO:0008006" key="7">
    <source>
        <dbReference type="Google" id="ProtNLM"/>
    </source>
</evidence>
<evidence type="ECO:0000256" key="1">
    <source>
        <dbReference type="ARBA" id="ARBA00006754"/>
    </source>
</evidence>
<evidence type="ECO:0000313" key="6">
    <source>
        <dbReference type="Proteomes" id="UP000515847"/>
    </source>
</evidence>
<evidence type="ECO:0000259" key="2">
    <source>
        <dbReference type="Pfam" id="PF07905"/>
    </source>
</evidence>
<dbReference type="AlphaFoldDB" id="A0A7G6E2L9"/>
<protein>
    <recommendedName>
        <fullName evidence="7">PucR family transcriptional regulator</fullName>
    </recommendedName>
</protein>
<gene>
    <name evidence="5" type="ORF">BR63_08355</name>
</gene>
<evidence type="ECO:0000313" key="5">
    <source>
        <dbReference type="EMBL" id="QNB46323.1"/>
    </source>
</evidence>
<dbReference type="Gene3D" id="1.10.10.2840">
    <property type="entry name" value="PucR C-terminal helix-turn-helix domain"/>
    <property type="match status" value="1"/>
</dbReference>
<keyword evidence="6" id="KW-1185">Reference proteome</keyword>
<feature type="domain" description="PucR C-terminal helix-turn-helix" evidence="3">
    <location>
        <begin position="464"/>
        <end position="522"/>
    </location>
</feature>
<dbReference type="Pfam" id="PF07905">
    <property type="entry name" value="PucR"/>
    <property type="match status" value="1"/>
</dbReference>
<dbReference type="InterPro" id="IPR025736">
    <property type="entry name" value="PucR_C-HTH_dom"/>
</dbReference>
<name>A0A7G6E2L9_THEFR</name>
<comment type="similarity">
    <text evidence="1">Belongs to the CdaR family.</text>
</comment>
<dbReference type="OrthoDB" id="143422at2"/>
<feature type="domain" description="CdaR GGDEF-like" evidence="4">
    <location>
        <begin position="287"/>
        <end position="410"/>
    </location>
</feature>